<reference evidence="1 2" key="1">
    <citation type="journal article" date="2024" name="Ann. Entomol. Soc. Am.">
        <title>Genomic analyses of the southern and eastern yellowjacket wasps (Hymenoptera: Vespidae) reveal evolutionary signatures of social life.</title>
        <authorList>
            <person name="Catto M.A."/>
            <person name="Caine P.B."/>
            <person name="Orr S.E."/>
            <person name="Hunt B.G."/>
            <person name="Goodisman M.A.D."/>
        </authorList>
    </citation>
    <scope>NUCLEOTIDE SEQUENCE [LARGE SCALE GENOMIC DNA]</scope>
    <source>
        <strain evidence="1">233</strain>
        <tissue evidence="1">Head and thorax</tissue>
    </source>
</reference>
<organism evidence="1 2">
    <name type="scientific">Vespula squamosa</name>
    <name type="common">Southern yellow jacket</name>
    <name type="synonym">Wasp</name>
    <dbReference type="NCBI Taxonomy" id="30214"/>
    <lineage>
        <taxon>Eukaryota</taxon>
        <taxon>Metazoa</taxon>
        <taxon>Ecdysozoa</taxon>
        <taxon>Arthropoda</taxon>
        <taxon>Hexapoda</taxon>
        <taxon>Insecta</taxon>
        <taxon>Pterygota</taxon>
        <taxon>Neoptera</taxon>
        <taxon>Endopterygota</taxon>
        <taxon>Hymenoptera</taxon>
        <taxon>Apocrita</taxon>
        <taxon>Aculeata</taxon>
        <taxon>Vespoidea</taxon>
        <taxon>Vespidae</taxon>
        <taxon>Vespinae</taxon>
        <taxon>Vespula</taxon>
    </lineage>
</organism>
<protein>
    <submittedName>
        <fullName evidence="1">Uncharacterized protein</fullName>
    </submittedName>
</protein>
<dbReference type="Proteomes" id="UP001607302">
    <property type="component" value="Unassembled WGS sequence"/>
</dbReference>
<proteinExistence type="predicted"/>
<gene>
    <name evidence="1" type="ORF">V1478_017242</name>
</gene>
<keyword evidence="2" id="KW-1185">Reference proteome</keyword>
<dbReference type="AlphaFoldDB" id="A0ABD1ZXE9"/>
<comment type="caution">
    <text evidence="1">The sequence shown here is derived from an EMBL/GenBank/DDBJ whole genome shotgun (WGS) entry which is preliminary data.</text>
</comment>
<name>A0ABD1ZXE9_VESSQ</name>
<accession>A0ABD1ZXE9</accession>
<evidence type="ECO:0000313" key="2">
    <source>
        <dbReference type="Proteomes" id="UP001607302"/>
    </source>
</evidence>
<dbReference type="EMBL" id="JAUDFV010000161">
    <property type="protein sequence ID" value="KAL2713049.1"/>
    <property type="molecule type" value="Genomic_DNA"/>
</dbReference>
<evidence type="ECO:0000313" key="1">
    <source>
        <dbReference type="EMBL" id="KAL2713049.1"/>
    </source>
</evidence>
<sequence length="145" mass="16011">MKDEEDEDKDLDESMRASTLHSDKSAFDASTVAKIIFPLYQEWNHKATSTRMTTRTATTKASRFSEPNRDTKLSVIRLRLSLADAAVTAGGAVLAVARKMEVNSNVREPAHENTKVQNEESQDRRVSAVTNGGLCRLYTVALVAP</sequence>